<comment type="similarity">
    <text evidence="1">Belongs to the flavin monoamine oxidase family.</text>
</comment>
<dbReference type="PANTHER" id="PTHR43563:SF1">
    <property type="entry name" value="AMINE OXIDASE [FLAVIN-CONTAINING] B"/>
    <property type="match status" value="1"/>
</dbReference>
<dbReference type="InterPro" id="IPR050703">
    <property type="entry name" value="Flavin_MAO"/>
</dbReference>
<evidence type="ECO:0000259" key="2">
    <source>
        <dbReference type="Pfam" id="PF01593"/>
    </source>
</evidence>
<dbReference type="Pfam" id="PF13450">
    <property type="entry name" value="NAD_binding_8"/>
    <property type="match status" value="1"/>
</dbReference>
<name>A0A4Y3J9K4_ACIPI</name>
<dbReference type="Proteomes" id="UP000317717">
    <property type="component" value="Unassembled WGS sequence"/>
</dbReference>
<comment type="caution">
    <text evidence="3">The sequence shown here is derived from an EMBL/GenBank/DDBJ whole genome shotgun (WGS) entry which is preliminary data.</text>
</comment>
<dbReference type="InterPro" id="IPR036188">
    <property type="entry name" value="FAD/NAD-bd_sf"/>
</dbReference>
<dbReference type="EMBL" id="BJLJ01000006">
    <property type="protein sequence ID" value="GEA67390.1"/>
    <property type="molecule type" value="Genomic_DNA"/>
</dbReference>
<dbReference type="InterPro" id="IPR002937">
    <property type="entry name" value="Amino_oxidase"/>
</dbReference>
<dbReference type="SUPFAM" id="SSF54373">
    <property type="entry name" value="FAD-linked reductases, C-terminal domain"/>
    <property type="match status" value="1"/>
</dbReference>
<organism evidence="3 4">
    <name type="scientific">Acinetobacter pittii</name>
    <name type="common">Acinetobacter genomosp. 3</name>
    <dbReference type="NCBI Taxonomy" id="48296"/>
    <lineage>
        <taxon>Bacteria</taxon>
        <taxon>Pseudomonadati</taxon>
        <taxon>Pseudomonadota</taxon>
        <taxon>Gammaproteobacteria</taxon>
        <taxon>Moraxellales</taxon>
        <taxon>Moraxellaceae</taxon>
        <taxon>Acinetobacter</taxon>
        <taxon>Acinetobacter calcoaceticus/baumannii complex</taxon>
    </lineage>
</organism>
<dbReference type="SUPFAM" id="SSF51905">
    <property type="entry name" value="FAD/NAD(P)-binding domain"/>
    <property type="match status" value="1"/>
</dbReference>
<dbReference type="Gene3D" id="3.50.50.60">
    <property type="entry name" value="FAD/NAD(P)-binding domain"/>
    <property type="match status" value="2"/>
</dbReference>
<accession>A0A4Y3J9K4</accession>
<feature type="domain" description="Amine oxidase" evidence="2">
    <location>
        <begin position="104"/>
        <end position="346"/>
    </location>
</feature>
<protein>
    <recommendedName>
        <fullName evidence="2">Amine oxidase domain-containing protein</fullName>
    </recommendedName>
</protein>
<proteinExistence type="inferred from homology"/>
<sequence length="363" mass="40615">MIESKIIIVGGGLSGLYAAYLLEQANCSDYLLLEARDRLGGRIHSRHGFDLGATWIWPEMNPQLMQLVNELGLSFFDQAENGDLIIEQSRELPPVRLSNNTWSASSIRLKGGMDDLIQALNQKIPANKIKIEQQVTDLICHKSHEIEITTQDHAGQKTNYQAHSILLATPPRLAIQKIKFIPELPQSTSQQWQKTATWMAPHAKYIAIYPESFWKQQGLSGQVRSYIGPLVEIHDASIPHGQAALFGFLGVPSTTRQKIDEKDLLVHCQAQLVRLFGKKAKNPELAFLKDWSTDSFTATETDWMNSASIHSFSPDITPTTSIWDEQIIGIASEWSKHHSGYLAGAVDATKVGVQYLLKNKQYS</sequence>
<dbReference type="PANTHER" id="PTHR43563">
    <property type="entry name" value="AMINE OXIDASE"/>
    <property type="match status" value="1"/>
</dbReference>
<dbReference type="Pfam" id="PF01593">
    <property type="entry name" value="Amino_oxidase"/>
    <property type="match status" value="1"/>
</dbReference>
<evidence type="ECO:0000256" key="1">
    <source>
        <dbReference type="ARBA" id="ARBA00005995"/>
    </source>
</evidence>
<evidence type="ECO:0000313" key="3">
    <source>
        <dbReference type="EMBL" id="GEA67390.1"/>
    </source>
</evidence>
<dbReference type="AlphaFoldDB" id="A0A4Y3J9K4"/>
<dbReference type="RefSeq" id="WP_141315379.1">
    <property type="nucleotide sequence ID" value="NZ_BJLJ01000006.1"/>
</dbReference>
<evidence type="ECO:0000313" key="4">
    <source>
        <dbReference type="Proteomes" id="UP000317717"/>
    </source>
</evidence>
<dbReference type="GO" id="GO:0016491">
    <property type="term" value="F:oxidoreductase activity"/>
    <property type="evidence" value="ECO:0007669"/>
    <property type="project" value="InterPro"/>
</dbReference>
<reference evidence="3 4" key="1">
    <citation type="submission" date="2019-06" db="EMBL/GenBank/DDBJ databases">
        <title>Whole genome shotgun sequence of Acinetobacter pittii NBRC 110514.</title>
        <authorList>
            <person name="Hosoyama A."/>
            <person name="Uohara A."/>
            <person name="Ohji S."/>
            <person name="Ichikawa N."/>
        </authorList>
    </citation>
    <scope>NUCLEOTIDE SEQUENCE [LARGE SCALE GENOMIC DNA]</scope>
    <source>
        <strain evidence="3 4">NBRC 110514</strain>
    </source>
</reference>
<gene>
    <name evidence="3" type="ORF">PA3_15480</name>
</gene>